<organism evidence="1 2">
    <name type="scientific">Rhizophagus irregularis</name>
    <dbReference type="NCBI Taxonomy" id="588596"/>
    <lineage>
        <taxon>Eukaryota</taxon>
        <taxon>Fungi</taxon>
        <taxon>Fungi incertae sedis</taxon>
        <taxon>Mucoromycota</taxon>
        <taxon>Glomeromycotina</taxon>
        <taxon>Glomeromycetes</taxon>
        <taxon>Glomerales</taxon>
        <taxon>Glomeraceae</taxon>
        <taxon>Rhizophagus</taxon>
    </lineage>
</organism>
<dbReference type="Proteomes" id="UP000232688">
    <property type="component" value="Unassembled WGS sequence"/>
</dbReference>
<name>A0A2I1FPL2_9GLOM</name>
<protein>
    <submittedName>
        <fullName evidence="1">Uncharacterized protein</fullName>
    </submittedName>
</protein>
<proteinExistence type="predicted"/>
<evidence type="ECO:0000313" key="2">
    <source>
        <dbReference type="Proteomes" id="UP000232688"/>
    </source>
</evidence>
<dbReference type="VEuPathDB" id="FungiDB:RhiirA1_482946"/>
<gene>
    <name evidence="1" type="ORF">RhiirA1_482946</name>
</gene>
<reference evidence="1 2" key="1">
    <citation type="submission" date="2017-10" db="EMBL/GenBank/DDBJ databases">
        <title>Extensive intraspecific genome diversity in a model arbuscular mycorrhizal fungus.</title>
        <authorList>
            <person name="Chen E.C.H."/>
            <person name="Morin E."/>
            <person name="Baudet D."/>
            <person name="Noel J."/>
            <person name="Ndikumana S."/>
            <person name="Charron P."/>
            <person name="St-Onge C."/>
            <person name="Giorgi J."/>
            <person name="Grigoriev I.V."/>
            <person name="Roux C."/>
            <person name="Martin F.M."/>
            <person name="Corradi N."/>
        </authorList>
    </citation>
    <scope>NUCLEOTIDE SEQUENCE [LARGE SCALE GENOMIC DNA]</scope>
    <source>
        <strain evidence="1 2">A1</strain>
    </source>
</reference>
<accession>A0A2I1FPL2</accession>
<comment type="caution">
    <text evidence="1">The sequence shown here is derived from an EMBL/GenBank/DDBJ whole genome shotgun (WGS) entry which is preliminary data.</text>
</comment>
<sequence>MILFIENTILCIIFSFLKLSNLRVDHVIFRFSEKSQRRRYCCKRITSVLSVGFAVGSVLVENCRNRTEPTLAIPTSIKNIHSNEPSNKVKNKITNYKLLPKSLFIKNIPSPKM</sequence>
<reference evidence="1 2" key="2">
    <citation type="submission" date="2017-10" db="EMBL/GenBank/DDBJ databases">
        <title>Genome analyses suggest a sexual origin of heterokaryosis in a supposedly ancient asexual fungus.</title>
        <authorList>
            <person name="Corradi N."/>
            <person name="Sedzielewska K."/>
            <person name="Noel J."/>
            <person name="Charron P."/>
            <person name="Farinelli L."/>
            <person name="Marton T."/>
            <person name="Kruger M."/>
            <person name="Pelin A."/>
            <person name="Brachmann A."/>
            <person name="Corradi N."/>
        </authorList>
    </citation>
    <scope>NUCLEOTIDE SEQUENCE [LARGE SCALE GENOMIC DNA]</scope>
    <source>
        <strain evidence="1 2">A1</strain>
    </source>
</reference>
<dbReference type="AlphaFoldDB" id="A0A2I1FPL2"/>
<evidence type="ECO:0000313" key="1">
    <source>
        <dbReference type="EMBL" id="PKC51805.1"/>
    </source>
</evidence>
<dbReference type="EMBL" id="LLXH01006964">
    <property type="protein sequence ID" value="PKC51805.1"/>
    <property type="molecule type" value="Genomic_DNA"/>
</dbReference>